<dbReference type="NCBIfam" id="TIGR01575">
    <property type="entry name" value="rimI"/>
    <property type="match status" value="1"/>
</dbReference>
<dbReference type="PANTHER" id="PTHR43420">
    <property type="entry name" value="ACETYLTRANSFERASE"/>
    <property type="match status" value="1"/>
</dbReference>
<evidence type="ECO:0000256" key="2">
    <source>
        <dbReference type="ARBA" id="ARBA00022490"/>
    </source>
</evidence>
<dbReference type="PROSITE" id="PS51186">
    <property type="entry name" value="GNAT"/>
    <property type="match status" value="1"/>
</dbReference>
<sequence>MLMQPWLSVNGPRNITGRWPLEKRMSNLLNGFRVFWQMVKEEWMSNHMQGSHTRQVVVERLGNPFWQYNSRIAKEGLVLRFGEFDDLDRIVELERLGYDGFEAWHYHDFRQDFLANPYAAYIMLDTQEPKSQLIGLIVGRFRARGSHISHLIVHPEYQRQGLGSLLLNVWLSCAERLDSPQITLEVRASNQGAQNLYQRHEYKIIGKRERYYQDNGETALIMKRWVD</sequence>
<keyword evidence="7" id="KW-1185">Reference proteome</keyword>
<dbReference type="InterPro" id="IPR000182">
    <property type="entry name" value="GNAT_dom"/>
</dbReference>
<dbReference type="PANTHER" id="PTHR43420:SF44">
    <property type="entry name" value="ACETYLTRANSFERASE YPEA"/>
    <property type="match status" value="1"/>
</dbReference>
<dbReference type="InterPro" id="IPR006464">
    <property type="entry name" value="AcTrfase_RimI/Ard1"/>
</dbReference>
<evidence type="ECO:0000259" key="5">
    <source>
        <dbReference type="PROSITE" id="PS51186"/>
    </source>
</evidence>
<reference evidence="6 7" key="1">
    <citation type="submission" date="2017-09" db="EMBL/GenBank/DDBJ databases">
        <title>Complete genome sequence of Oxytococcus suis strain ZY16052.</title>
        <authorList>
            <person name="Li F."/>
        </authorList>
    </citation>
    <scope>NUCLEOTIDE SEQUENCE [LARGE SCALE GENOMIC DNA]</scope>
    <source>
        <strain evidence="6 7">ZY16052</strain>
    </source>
</reference>
<dbReference type="Pfam" id="PF13673">
    <property type="entry name" value="Acetyltransf_10"/>
    <property type="match status" value="1"/>
</dbReference>
<keyword evidence="4" id="KW-0012">Acyltransferase</keyword>
<organism evidence="6 7">
    <name type="scientific">Suicoccus acidiformans</name>
    <dbReference type="NCBI Taxonomy" id="2036206"/>
    <lineage>
        <taxon>Bacteria</taxon>
        <taxon>Bacillati</taxon>
        <taxon>Bacillota</taxon>
        <taxon>Bacilli</taxon>
        <taxon>Lactobacillales</taxon>
        <taxon>Aerococcaceae</taxon>
        <taxon>Suicoccus</taxon>
    </lineage>
</organism>
<dbReference type="KEGG" id="abae:CL176_00790"/>
<proteinExistence type="inferred from homology"/>
<evidence type="ECO:0000256" key="4">
    <source>
        <dbReference type="ARBA" id="ARBA00023315"/>
    </source>
</evidence>
<feature type="domain" description="N-acetyltransferase" evidence="5">
    <location>
        <begin position="77"/>
        <end position="227"/>
    </location>
</feature>
<dbReference type="EMBL" id="CP023434">
    <property type="protein sequence ID" value="AXY24680.1"/>
    <property type="molecule type" value="Genomic_DNA"/>
</dbReference>
<evidence type="ECO:0000256" key="1">
    <source>
        <dbReference type="ARBA" id="ARBA00005395"/>
    </source>
</evidence>
<comment type="similarity">
    <text evidence="1">Belongs to the acetyltransferase family. RimI subfamily.</text>
</comment>
<dbReference type="Proteomes" id="UP000263232">
    <property type="component" value="Chromosome"/>
</dbReference>
<protein>
    <submittedName>
        <fullName evidence="6">Ribosomal-protein-alanine N-acetyltransferase</fullName>
    </submittedName>
</protein>
<dbReference type="InterPro" id="IPR050680">
    <property type="entry name" value="YpeA/RimI_acetyltransf"/>
</dbReference>
<keyword evidence="3 6" id="KW-0808">Transferase</keyword>
<evidence type="ECO:0000313" key="6">
    <source>
        <dbReference type="EMBL" id="AXY24680.1"/>
    </source>
</evidence>
<dbReference type="OrthoDB" id="9794566at2"/>
<accession>A0A347WHX3</accession>
<dbReference type="Gene3D" id="3.40.630.30">
    <property type="match status" value="1"/>
</dbReference>
<gene>
    <name evidence="6" type="primary">rimI</name>
    <name evidence="6" type="ORF">CL176_00790</name>
</gene>
<name>A0A347WHX3_9LACT</name>
<dbReference type="InterPro" id="IPR016181">
    <property type="entry name" value="Acyl_CoA_acyltransferase"/>
</dbReference>
<dbReference type="GO" id="GO:0008080">
    <property type="term" value="F:N-acetyltransferase activity"/>
    <property type="evidence" value="ECO:0007669"/>
    <property type="project" value="InterPro"/>
</dbReference>
<dbReference type="SUPFAM" id="SSF55729">
    <property type="entry name" value="Acyl-CoA N-acyltransferases (Nat)"/>
    <property type="match status" value="1"/>
</dbReference>
<evidence type="ECO:0000313" key="7">
    <source>
        <dbReference type="Proteomes" id="UP000263232"/>
    </source>
</evidence>
<evidence type="ECO:0000256" key="3">
    <source>
        <dbReference type="ARBA" id="ARBA00022679"/>
    </source>
</evidence>
<dbReference type="CDD" id="cd04301">
    <property type="entry name" value="NAT_SF"/>
    <property type="match status" value="1"/>
</dbReference>
<keyword evidence="2" id="KW-0963">Cytoplasm</keyword>
<dbReference type="AlphaFoldDB" id="A0A347WHX3"/>